<reference evidence="1 2" key="1">
    <citation type="submission" date="2019-11" db="EMBL/GenBank/DDBJ databases">
        <title>Whole genome sequence of Oryza granulata.</title>
        <authorList>
            <person name="Li W."/>
        </authorList>
    </citation>
    <scope>NUCLEOTIDE SEQUENCE [LARGE SCALE GENOMIC DNA]</scope>
    <source>
        <strain evidence="2">cv. Menghai</strain>
        <tissue evidence="1">Leaf</tissue>
    </source>
</reference>
<keyword evidence="2" id="KW-1185">Reference proteome</keyword>
<proteinExistence type="predicted"/>
<dbReference type="Proteomes" id="UP000479710">
    <property type="component" value="Unassembled WGS sequence"/>
</dbReference>
<evidence type="ECO:0000313" key="1">
    <source>
        <dbReference type="EMBL" id="KAF0917132.1"/>
    </source>
</evidence>
<gene>
    <name evidence="1" type="ORF">E2562_016933</name>
</gene>
<dbReference type="AlphaFoldDB" id="A0A6G1DY39"/>
<accession>A0A6G1DY39</accession>
<dbReference type="EMBL" id="SPHZ02000005">
    <property type="protein sequence ID" value="KAF0917132.1"/>
    <property type="molecule type" value="Genomic_DNA"/>
</dbReference>
<protein>
    <submittedName>
        <fullName evidence="1">Uncharacterized protein</fullName>
    </submittedName>
</protein>
<name>A0A6G1DY39_9ORYZ</name>
<evidence type="ECO:0000313" key="2">
    <source>
        <dbReference type="Proteomes" id="UP000479710"/>
    </source>
</evidence>
<comment type="caution">
    <text evidence="1">The sequence shown here is derived from an EMBL/GenBank/DDBJ whole genome shotgun (WGS) entry which is preliminary data.</text>
</comment>
<sequence length="69" mass="7725">MERWGQGRAGRPATTADDFLEFLGFCTRMEALIAELLLLSDRGLPQLADHQFDPVLLAEFGFETSHMSP</sequence>
<organism evidence="1 2">
    <name type="scientific">Oryza meyeriana var. granulata</name>
    <dbReference type="NCBI Taxonomy" id="110450"/>
    <lineage>
        <taxon>Eukaryota</taxon>
        <taxon>Viridiplantae</taxon>
        <taxon>Streptophyta</taxon>
        <taxon>Embryophyta</taxon>
        <taxon>Tracheophyta</taxon>
        <taxon>Spermatophyta</taxon>
        <taxon>Magnoliopsida</taxon>
        <taxon>Liliopsida</taxon>
        <taxon>Poales</taxon>
        <taxon>Poaceae</taxon>
        <taxon>BOP clade</taxon>
        <taxon>Oryzoideae</taxon>
        <taxon>Oryzeae</taxon>
        <taxon>Oryzinae</taxon>
        <taxon>Oryza</taxon>
        <taxon>Oryza meyeriana</taxon>
    </lineage>
</organism>